<keyword evidence="2 6" id="KW-0378">Hydrolase</keyword>
<dbReference type="CDD" id="cd08558">
    <property type="entry name" value="PI-PLCc_eukaryota"/>
    <property type="match status" value="1"/>
</dbReference>
<dbReference type="Pfam" id="PF13499">
    <property type="entry name" value="EF-hand_7"/>
    <property type="match status" value="1"/>
</dbReference>
<dbReference type="InterPro" id="IPR000909">
    <property type="entry name" value="PLipase_C_PInositol-sp_X_dom"/>
</dbReference>
<dbReference type="Pfam" id="PF00168">
    <property type="entry name" value="C2"/>
    <property type="match status" value="2"/>
</dbReference>
<evidence type="ECO:0000259" key="8">
    <source>
        <dbReference type="PROSITE" id="PS50004"/>
    </source>
</evidence>
<dbReference type="Gene3D" id="1.10.238.10">
    <property type="entry name" value="EF-hand"/>
    <property type="match status" value="2"/>
</dbReference>
<gene>
    <name evidence="11" type="ORF">P691DRAFT_778185</name>
</gene>
<dbReference type="GO" id="GO:0016042">
    <property type="term" value="P:lipid catabolic process"/>
    <property type="evidence" value="ECO:0007669"/>
    <property type="project" value="UniProtKB-KW"/>
</dbReference>
<dbReference type="PROSITE" id="PS50007">
    <property type="entry name" value="PIPLC_X_DOMAIN"/>
    <property type="match status" value="1"/>
</dbReference>
<dbReference type="GO" id="GO:0048015">
    <property type="term" value="P:phosphatidylinositol-mediated signaling"/>
    <property type="evidence" value="ECO:0007669"/>
    <property type="project" value="TreeGrafter"/>
</dbReference>
<dbReference type="InterPro" id="IPR035892">
    <property type="entry name" value="C2_domain_sf"/>
</dbReference>
<evidence type="ECO:0000256" key="1">
    <source>
        <dbReference type="ARBA" id="ARBA00012368"/>
    </source>
</evidence>
<dbReference type="SMART" id="SM00239">
    <property type="entry name" value="C2"/>
    <property type="match status" value="1"/>
</dbReference>
<evidence type="ECO:0000256" key="2">
    <source>
        <dbReference type="ARBA" id="ARBA00022801"/>
    </source>
</evidence>
<dbReference type="Gene3D" id="3.20.20.190">
    <property type="entry name" value="Phosphatidylinositol (PI) phosphodiesterase"/>
    <property type="match status" value="1"/>
</dbReference>
<dbReference type="InterPro" id="IPR011992">
    <property type="entry name" value="EF-hand-dom_pair"/>
</dbReference>
<dbReference type="PROSITE" id="PS50222">
    <property type="entry name" value="EF_HAND_2"/>
    <property type="match status" value="1"/>
</dbReference>
<evidence type="ECO:0000256" key="3">
    <source>
        <dbReference type="ARBA" id="ARBA00022963"/>
    </source>
</evidence>
<keyword evidence="5" id="KW-0807">Transducer</keyword>
<dbReference type="SUPFAM" id="SSF50729">
    <property type="entry name" value="PH domain-like"/>
    <property type="match status" value="1"/>
</dbReference>
<dbReference type="SUPFAM" id="SSF51695">
    <property type="entry name" value="PLC-like phosphodiesterases"/>
    <property type="match status" value="1"/>
</dbReference>
<dbReference type="InterPro" id="IPR002048">
    <property type="entry name" value="EF_hand_dom"/>
</dbReference>
<dbReference type="CDD" id="cd16207">
    <property type="entry name" value="EFh_ScPlc1p_like"/>
    <property type="match status" value="1"/>
</dbReference>
<dbReference type="GO" id="GO:0051209">
    <property type="term" value="P:release of sequestered calcium ion into cytosol"/>
    <property type="evidence" value="ECO:0007669"/>
    <property type="project" value="TreeGrafter"/>
</dbReference>
<dbReference type="InterPro" id="IPR001711">
    <property type="entry name" value="PLipase_C_Pinositol-sp_Y"/>
</dbReference>
<dbReference type="Gene3D" id="2.30.29.30">
    <property type="entry name" value="Pleckstrin-homology domain (PH domain)/Phosphotyrosine-binding domain (PTB)"/>
    <property type="match status" value="1"/>
</dbReference>
<dbReference type="Gene3D" id="2.60.40.150">
    <property type="entry name" value="C2 domain"/>
    <property type="match status" value="1"/>
</dbReference>
<evidence type="ECO:0000313" key="12">
    <source>
        <dbReference type="Proteomes" id="UP000807342"/>
    </source>
</evidence>
<accession>A0A9P5X4W3</accession>
<dbReference type="SUPFAM" id="SSF49562">
    <property type="entry name" value="C2 domain (Calcium/lipid-binding domain, CaLB)"/>
    <property type="match status" value="1"/>
</dbReference>
<dbReference type="SUPFAM" id="SSF47473">
    <property type="entry name" value="EF-hand"/>
    <property type="match status" value="1"/>
</dbReference>
<feature type="region of interest" description="Disordered" evidence="7">
    <location>
        <begin position="1"/>
        <end position="47"/>
    </location>
</feature>
<dbReference type="InterPro" id="IPR037755">
    <property type="entry name" value="Plc1_PH"/>
</dbReference>
<dbReference type="PRINTS" id="PR00390">
    <property type="entry name" value="PHPHLIPASEC"/>
</dbReference>
<dbReference type="EC" id="3.1.4.11" evidence="1 6"/>
<feature type="domain" description="PI-PLC Y-box" evidence="9">
    <location>
        <begin position="575"/>
        <end position="694"/>
    </location>
</feature>
<feature type="compositionally biased region" description="Low complexity" evidence="7">
    <location>
        <begin position="543"/>
        <end position="563"/>
    </location>
</feature>
<dbReference type="GO" id="GO:0004435">
    <property type="term" value="F:phosphatidylinositol-4,5-bisphosphate phospholipase C activity"/>
    <property type="evidence" value="ECO:0007669"/>
    <property type="project" value="UniProtKB-EC"/>
</dbReference>
<feature type="compositionally biased region" description="Low complexity" evidence="7">
    <location>
        <begin position="506"/>
        <end position="515"/>
    </location>
</feature>
<keyword evidence="4 6" id="KW-0443">Lipid metabolism</keyword>
<sequence>MSSVLKAKDKVAQKAKRLSARIPIGHSSPSSPPPVQTPSYAADGTDLSIPEPLQRGTEMMKISEKKQRKVVFRLDPDEGQILYKSRKGGIVPIESIKEMRTGANTSYYRVQFSVPEEWESRWLTVIYIVDGTYKTLHMVADTRDVFKLWEVSLRKLHAIRQGLMTGLGNVDLRQTIWERQYWRGADEEGDQKLDFDDVERLCKRLNVSLTKPQLEKMFQQADSQKRGYLDFQDYQSFVKDLKYRPELNSIYGKAGMATEGGKLDFVAFKKFMVDAQKSPSPDEKLKSIFTKYAQSETFSDDLSLSLPQFSSFLLSPDNAVFSEHHKSVWQDMNHPLSDYYISSSHNTYLVGHQLVGVSTIEGYIRALLHSCRTVELDIYDGDEEPVIYHGKTFTSKVSLRDICHAISRYAFVTSPYPIMISAEVHCGLRQQEKMVDIMSEVFGDSLVQAPVDNRPKLEKLPSPEELKHKILLKAKNQYVVAQLAEIKAQRELQKAQHEERISSLLSFTSSSESSSGENDNGGLGQGLKSKWRKFRGKTSPRGAASPPSTTTLTPTGSSASPPSSDKPKPKMSFRLVSLLVYTVGVKCHGVGPESGVEYQPEYIFSLSENAVNRLMKTSGTLRALIKHTQKSLVRTYPKGTRVSSTNYEPHRYWAAGAQVVAINWQTFDLGYAINQAMFQRNGRCGYVLKPLALRAEGEELLKKHTQHFFNVTIISAQQLPRPRDSSGEEIITTSIVDPYVEVTLFIPDWTTSPFLPSSHSYKYKPATDAAHPKVSSPSTPSVTSSARQVSVKTSVIKNNGFNPVWQEELIIPFDCIGGPDGGMRNLIFAEFAVRKEGDSDDDDPIAIYCAPLGTVELGYRHMPLYDMQLSQHMFSTLFVHMAIRDVD</sequence>
<evidence type="ECO:0000259" key="9">
    <source>
        <dbReference type="PROSITE" id="PS50008"/>
    </source>
</evidence>
<comment type="catalytic activity">
    <reaction evidence="6">
        <text>a 1,2-diacyl-sn-glycero-3-phospho-(1D-myo-inositol-4,5-bisphosphate) + H2O = 1D-myo-inositol 1,4,5-trisphosphate + a 1,2-diacyl-sn-glycerol + H(+)</text>
        <dbReference type="Rhea" id="RHEA:33179"/>
        <dbReference type="ChEBI" id="CHEBI:15377"/>
        <dbReference type="ChEBI" id="CHEBI:15378"/>
        <dbReference type="ChEBI" id="CHEBI:17815"/>
        <dbReference type="ChEBI" id="CHEBI:58456"/>
        <dbReference type="ChEBI" id="CHEBI:203600"/>
        <dbReference type="EC" id="3.1.4.11"/>
    </reaction>
</comment>
<dbReference type="InterPro" id="IPR011993">
    <property type="entry name" value="PH-like_dom_sf"/>
</dbReference>
<feature type="compositionally biased region" description="Basic and acidic residues" evidence="7">
    <location>
        <begin position="1"/>
        <end position="12"/>
    </location>
</feature>
<feature type="domain" description="C2" evidence="8">
    <location>
        <begin position="689"/>
        <end position="866"/>
    </location>
</feature>
<organism evidence="11 12">
    <name type="scientific">Macrolepiota fuliginosa MF-IS2</name>
    <dbReference type="NCBI Taxonomy" id="1400762"/>
    <lineage>
        <taxon>Eukaryota</taxon>
        <taxon>Fungi</taxon>
        <taxon>Dikarya</taxon>
        <taxon>Basidiomycota</taxon>
        <taxon>Agaricomycotina</taxon>
        <taxon>Agaricomycetes</taxon>
        <taxon>Agaricomycetidae</taxon>
        <taxon>Agaricales</taxon>
        <taxon>Agaricineae</taxon>
        <taxon>Agaricaceae</taxon>
        <taxon>Macrolepiota</taxon>
    </lineage>
</organism>
<dbReference type="CDD" id="cd00275">
    <property type="entry name" value="C2_PLC_like"/>
    <property type="match status" value="1"/>
</dbReference>
<dbReference type="AlphaFoldDB" id="A0A9P5X4W3"/>
<feature type="compositionally biased region" description="Basic residues" evidence="7">
    <location>
        <begin position="529"/>
        <end position="538"/>
    </location>
</feature>
<dbReference type="InterPro" id="IPR001192">
    <property type="entry name" value="PI-PLC_fam"/>
</dbReference>
<dbReference type="EMBL" id="MU151367">
    <property type="protein sequence ID" value="KAF9444538.1"/>
    <property type="molecule type" value="Genomic_DNA"/>
</dbReference>
<comment type="caution">
    <text evidence="11">The sequence shown here is derived from an EMBL/GenBank/DDBJ whole genome shotgun (WGS) entry which is preliminary data.</text>
</comment>
<name>A0A9P5X4W3_9AGAR</name>
<dbReference type="SMART" id="SM00149">
    <property type="entry name" value="PLCYc"/>
    <property type="match status" value="1"/>
</dbReference>
<evidence type="ECO:0000256" key="4">
    <source>
        <dbReference type="ARBA" id="ARBA00023098"/>
    </source>
</evidence>
<dbReference type="GO" id="GO:0005509">
    <property type="term" value="F:calcium ion binding"/>
    <property type="evidence" value="ECO:0007669"/>
    <property type="project" value="InterPro"/>
</dbReference>
<reference evidence="11" key="1">
    <citation type="submission" date="2020-11" db="EMBL/GenBank/DDBJ databases">
        <authorList>
            <consortium name="DOE Joint Genome Institute"/>
            <person name="Ahrendt S."/>
            <person name="Riley R."/>
            <person name="Andreopoulos W."/>
            <person name="Labutti K."/>
            <person name="Pangilinan J."/>
            <person name="Ruiz-Duenas F.J."/>
            <person name="Barrasa J.M."/>
            <person name="Sanchez-Garcia M."/>
            <person name="Camarero S."/>
            <person name="Miyauchi S."/>
            <person name="Serrano A."/>
            <person name="Linde D."/>
            <person name="Babiker R."/>
            <person name="Drula E."/>
            <person name="Ayuso-Fernandez I."/>
            <person name="Pacheco R."/>
            <person name="Padilla G."/>
            <person name="Ferreira P."/>
            <person name="Barriuso J."/>
            <person name="Kellner H."/>
            <person name="Castanera R."/>
            <person name="Alfaro M."/>
            <person name="Ramirez L."/>
            <person name="Pisabarro A.G."/>
            <person name="Kuo A."/>
            <person name="Tritt A."/>
            <person name="Lipzen A."/>
            <person name="He G."/>
            <person name="Yan M."/>
            <person name="Ng V."/>
            <person name="Cullen D."/>
            <person name="Martin F."/>
            <person name="Rosso M.-N."/>
            <person name="Henrissat B."/>
            <person name="Hibbett D."/>
            <person name="Martinez A.T."/>
            <person name="Grigoriev I.V."/>
        </authorList>
    </citation>
    <scope>NUCLEOTIDE SEQUENCE</scope>
    <source>
        <strain evidence="11">MF-IS2</strain>
    </source>
</reference>
<dbReference type="PANTHER" id="PTHR10336:SF36">
    <property type="entry name" value="1-PHOSPHATIDYLINOSITOL 4,5-BISPHOSPHATE PHOSPHODIESTERASE BETA-4"/>
    <property type="match status" value="1"/>
</dbReference>
<dbReference type="SMART" id="SM00148">
    <property type="entry name" value="PLCXc"/>
    <property type="match status" value="1"/>
</dbReference>
<evidence type="ECO:0000259" key="10">
    <source>
        <dbReference type="PROSITE" id="PS50222"/>
    </source>
</evidence>
<dbReference type="Pfam" id="PF00388">
    <property type="entry name" value="PI-PLC-X"/>
    <property type="match status" value="1"/>
</dbReference>
<dbReference type="InterPro" id="IPR000008">
    <property type="entry name" value="C2_dom"/>
</dbReference>
<keyword evidence="3 6" id="KW-0442">Lipid degradation</keyword>
<dbReference type="Proteomes" id="UP000807342">
    <property type="component" value="Unassembled WGS sequence"/>
</dbReference>
<protein>
    <recommendedName>
        <fullName evidence="1 6">Phosphoinositide phospholipase C</fullName>
        <ecNumber evidence="1 6">3.1.4.11</ecNumber>
    </recommendedName>
</protein>
<evidence type="ECO:0000256" key="5">
    <source>
        <dbReference type="ARBA" id="ARBA00023224"/>
    </source>
</evidence>
<proteinExistence type="predicted"/>
<dbReference type="PROSITE" id="PS50008">
    <property type="entry name" value="PIPLC_Y_DOMAIN"/>
    <property type="match status" value="1"/>
</dbReference>
<dbReference type="Pfam" id="PF00387">
    <property type="entry name" value="PI-PLC-Y"/>
    <property type="match status" value="1"/>
</dbReference>
<keyword evidence="12" id="KW-1185">Reference proteome</keyword>
<dbReference type="PANTHER" id="PTHR10336">
    <property type="entry name" value="PHOSPHOINOSITIDE-SPECIFIC PHOSPHOLIPASE C FAMILY PROTEIN"/>
    <property type="match status" value="1"/>
</dbReference>
<dbReference type="OrthoDB" id="269822at2759"/>
<evidence type="ECO:0000256" key="7">
    <source>
        <dbReference type="SAM" id="MobiDB-lite"/>
    </source>
</evidence>
<feature type="region of interest" description="Disordered" evidence="7">
    <location>
        <begin position="506"/>
        <end position="569"/>
    </location>
</feature>
<dbReference type="PROSITE" id="PS50004">
    <property type="entry name" value="C2"/>
    <property type="match status" value="1"/>
</dbReference>
<dbReference type="CDD" id="cd13360">
    <property type="entry name" value="PH_PLC_fungal"/>
    <property type="match status" value="1"/>
</dbReference>
<evidence type="ECO:0000313" key="11">
    <source>
        <dbReference type="EMBL" id="KAF9444538.1"/>
    </source>
</evidence>
<evidence type="ECO:0000256" key="6">
    <source>
        <dbReference type="RuleBase" id="RU361133"/>
    </source>
</evidence>
<dbReference type="InterPro" id="IPR017946">
    <property type="entry name" value="PLC-like_Pdiesterase_TIM-brl"/>
</dbReference>
<feature type="domain" description="EF-hand" evidence="10">
    <location>
        <begin position="209"/>
        <end position="244"/>
    </location>
</feature>